<dbReference type="Pfam" id="PF04500">
    <property type="entry name" value="FLYWCH"/>
    <property type="match status" value="1"/>
</dbReference>
<organism evidence="5">
    <name type="scientific">Notodromas monacha</name>
    <dbReference type="NCBI Taxonomy" id="399045"/>
    <lineage>
        <taxon>Eukaryota</taxon>
        <taxon>Metazoa</taxon>
        <taxon>Ecdysozoa</taxon>
        <taxon>Arthropoda</taxon>
        <taxon>Crustacea</taxon>
        <taxon>Oligostraca</taxon>
        <taxon>Ostracoda</taxon>
        <taxon>Podocopa</taxon>
        <taxon>Podocopida</taxon>
        <taxon>Cypridocopina</taxon>
        <taxon>Cypridoidea</taxon>
        <taxon>Cyprididae</taxon>
        <taxon>Notodromas</taxon>
    </lineage>
</organism>
<evidence type="ECO:0000256" key="2">
    <source>
        <dbReference type="ARBA" id="ARBA00022771"/>
    </source>
</evidence>
<evidence type="ECO:0000256" key="1">
    <source>
        <dbReference type="ARBA" id="ARBA00022723"/>
    </source>
</evidence>
<feature type="domain" description="FLYWCH-type" evidence="4">
    <location>
        <begin position="7"/>
        <end position="66"/>
    </location>
</feature>
<reference evidence="5" key="1">
    <citation type="submission" date="2020-11" db="EMBL/GenBank/DDBJ databases">
        <authorList>
            <person name="Tran Van P."/>
        </authorList>
    </citation>
    <scope>NUCLEOTIDE SEQUENCE</scope>
</reference>
<evidence type="ECO:0000259" key="4">
    <source>
        <dbReference type="Pfam" id="PF04500"/>
    </source>
</evidence>
<evidence type="ECO:0000256" key="3">
    <source>
        <dbReference type="ARBA" id="ARBA00022833"/>
    </source>
</evidence>
<keyword evidence="6" id="KW-1185">Reference proteome</keyword>
<accession>A0A7R9BH56</accession>
<evidence type="ECO:0000313" key="6">
    <source>
        <dbReference type="Proteomes" id="UP000678499"/>
    </source>
</evidence>
<keyword evidence="2" id="KW-0863">Zinc-finger</keyword>
<sequence>MAKKIDFTTTKRGKRALLYEGFRYTCQRQADGDKPSQWMCVDRTCKGRGHLSADEKQWTLKQEHNHLPEFGEVAANKVKSDIKIAAESSGAVEPCLLTQKAYGEANEETLQHLPKEKSMKRTIQRSRRKKYPTEPKSLDELEHISLEYQVIESEQWLQYDSGIDEDNRVLIFGRKSTLKEMSRSRNWLGDGTFKTAPHLFLQIYSLHYELHGQIENSHLRSQLHAILALPFLPVAEVPEGLQLLEKHTDALFKETLQNVSGTFVTPFWEIGKEI</sequence>
<dbReference type="Gene3D" id="2.20.25.240">
    <property type="match status" value="1"/>
</dbReference>
<proteinExistence type="predicted"/>
<dbReference type="EMBL" id="CAJPEX010000248">
    <property type="protein sequence ID" value="CAG0914575.1"/>
    <property type="molecule type" value="Genomic_DNA"/>
</dbReference>
<gene>
    <name evidence="5" type="ORF">NMOB1V02_LOCUS2254</name>
</gene>
<dbReference type="EMBL" id="OA882285">
    <property type="protein sequence ID" value="CAD7274423.1"/>
    <property type="molecule type" value="Genomic_DNA"/>
</dbReference>
<dbReference type="OrthoDB" id="6380094at2759"/>
<keyword evidence="1" id="KW-0479">Metal-binding</keyword>
<dbReference type="InterPro" id="IPR007588">
    <property type="entry name" value="Znf_FLYWCH"/>
</dbReference>
<protein>
    <recommendedName>
        <fullName evidence="4">FLYWCH-type domain-containing protein</fullName>
    </recommendedName>
</protein>
<dbReference type="AlphaFoldDB" id="A0A7R9BH56"/>
<dbReference type="GO" id="GO:0008270">
    <property type="term" value="F:zinc ion binding"/>
    <property type="evidence" value="ECO:0007669"/>
    <property type="project" value="UniProtKB-KW"/>
</dbReference>
<dbReference type="Proteomes" id="UP000678499">
    <property type="component" value="Unassembled WGS sequence"/>
</dbReference>
<evidence type="ECO:0000313" key="5">
    <source>
        <dbReference type="EMBL" id="CAD7274423.1"/>
    </source>
</evidence>
<keyword evidence="3" id="KW-0862">Zinc</keyword>
<name>A0A7R9BH56_9CRUS</name>